<evidence type="ECO:0000313" key="2">
    <source>
        <dbReference type="EnsemblMetazoa" id="Aqu2.1.41863_001"/>
    </source>
</evidence>
<dbReference type="InParanoid" id="A0A1X7VR11"/>
<organism evidence="2">
    <name type="scientific">Amphimedon queenslandica</name>
    <name type="common">Sponge</name>
    <dbReference type="NCBI Taxonomy" id="400682"/>
    <lineage>
        <taxon>Eukaryota</taxon>
        <taxon>Metazoa</taxon>
        <taxon>Porifera</taxon>
        <taxon>Demospongiae</taxon>
        <taxon>Heteroscleromorpha</taxon>
        <taxon>Haplosclerida</taxon>
        <taxon>Niphatidae</taxon>
        <taxon>Amphimedon</taxon>
    </lineage>
</organism>
<dbReference type="Gene3D" id="6.10.110.10">
    <property type="match status" value="1"/>
</dbReference>
<protein>
    <submittedName>
        <fullName evidence="2">Uncharacterized protein</fullName>
    </submittedName>
</protein>
<reference evidence="2" key="1">
    <citation type="submission" date="2017-05" db="UniProtKB">
        <authorList>
            <consortium name="EnsemblMetazoa"/>
        </authorList>
    </citation>
    <scope>IDENTIFICATION</scope>
</reference>
<feature type="compositionally biased region" description="Low complexity" evidence="1">
    <location>
        <begin position="11"/>
        <end position="23"/>
    </location>
</feature>
<sequence>MSDSGKKTYMSQQAAARIQSSQAPKTGGQTPKGSFAARAQSAGDTNTNKGYTPRYGSGEKWPKIKRGIGTVNK</sequence>
<feature type="region of interest" description="Disordered" evidence="1">
    <location>
        <begin position="1"/>
        <end position="73"/>
    </location>
</feature>
<dbReference type="AlphaFoldDB" id="A0A1X7VR11"/>
<accession>A0A1X7VR11</accession>
<dbReference type="EnsemblMetazoa" id="Aqu2.1.41863_001">
    <property type="protein sequence ID" value="Aqu2.1.41863_001"/>
    <property type="gene ID" value="Aqu2.1.41863"/>
</dbReference>
<proteinExistence type="predicted"/>
<name>A0A1X7VR11_AMPQE</name>
<dbReference type="InterPro" id="IPR038213">
    <property type="entry name" value="IFI6/IFI27-like_sf"/>
</dbReference>
<evidence type="ECO:0000256" key="1">
    <source>
        <dbReference type="SAM" id="MobiDB-lite"/>
    </source>
</evidence>